<organism evidence="1 2">
    <name type="scientific">Sporolactobacillus laevolacticus DSM 442</name>
    <dbReference type="NCBI Taxonomy" id="1395513"/>
    <lineage>
        <taxon>Bacteria</taxon>
        <taxon>Bacillati</taxon>
        <taxon>Bacillota</taxon>
        <taxon>Bacilli</taxon>
        <taxon>Bacillales</taxon>
        <taxon>Sporolactobacillaceae</taxon>
        <taxon>Sporolactobacillus</taxon>
    </lineage>
</organism>
<evidence type="ECO:0000313" key="2">
    <source>
        <dbReference type="Proteomes" id="UP000018296"/>
    </source>
</evidence>
<name>V6J7I5_9BACL</name>
<dbReference type="PATRIC" id="fig|1395513.3.peg.1082"/>
<evidence type="ECO:0000313" key="1">
    <source>
        <dbReference type="EMBL" id="EST12739.1"/>
    </source>
</evidence>
<keyword evidence="2" id="KW-1185">Reference proteome</keyword>
<proteinExistence type="predicted"/>
<dbReference type="Proteomes" id="UP000018296">
    <property type="component" value="Unassembled WGS sequence"/>
</dbReference>
<sequence>MSLFKDLKSEDGRRYVADQSLSVVAVSDGKQIGRTDDGGYCSFSS</sequence>
<comment type="caution">
    <text evidence="1">The sequence shown here is derived from an EMBL/GenBank/DDBJ whole genome shotgun (WGS) entry which is preliminary data.</text>
</comment>
<accession>V6J7I5</accession>
<reference evidence="1 2" key="1">
    <citation type="journal article" date="2013" name="Genome Announc.">
        <title>Genome Sequence of Sporolactobacillus laevolacticus DSM442, an Efficient Polymer-Grade D-Lactate Producer from Agricultural Waste Cottonseed as a Nitrogen Source.</title>
        <authorList>
            <person name="Wang H."/>
            <person name="Wang L."/>
            <person name="Ju J."/>
            <person name="Yu B."/>
            <person name="Ma Y."/>
        </authorList>
    </citation>
    <scope>NUCLEOTIDE SEQUENCE [LARGE SCALE GENOMIC DNA]</scope>
    <source>
        <strain evidence="1 2">DSM 442</strain>
    </source>
</reference>
<dbReference type="STRING" id="1395513.P343_05305"/>
<dbReference type="AlphaFoldDB" id="V6J7I5"/>
<dbReference type="RefSeq" id="WP_023509360.1">
    <property type="nucleotide sequence ID" value="NZ_AWTC01000004.1"/>
</dbReference>
<dbReference type="EMBL" id="AWTC01000004">
    <property type="protein sequence ID" value="EST12739.1"/>
    <property type="molecule type" value="Genomic_DNA"/>
</dbReference>
<protein>
    <submittedName>
        <fullName evidence="1">Uncharacterized protein</fullName>
    </submittedName>
</protein>
<gene>
    <name evidence="1" type="ORF">P343_05305</name>
</gene>